<organism evidence="2 3">
    <name type="scientific">Roseateles depolymerans</name>
    <dbReference type="NCBI Taxonomy" id="76731"/>
    <lineage>
        <taxon>Bacteria</taxon>
        <taxon>Pseudomonadati</taxon>
        <taxon>Pseudomonadota</taxon>
        <taxon>Betaproteobacteria</taxon>
        <taxon>Burkholderiales</taxon>
        <taxon>Sphaerotilaceae</taxon>
        <taxon>Roseateles</taxon>
    </lineage>
</organism>
<protein>
    <recommendedName>
        <fullName evidence="4">DUF962 domain-containing protein</fullName>
    </recommendedName>
</protein>
<accession>A0A2W5FW61</accession>
<keyword evidence="1" id="KW-0812">Transmembrane</keyword>
<evidence type="ECO:0008006" key="4">
    <source>
        <dbReference type="Google" id="ProtNLM"/>
    </source>
</evidence>
<evidence type="ECO:0000313" key="3">
    <source>
        <dbReference type="Proteomes" id="UP000249633"/>
    </source>
</evidence>
<keyword evidence="1" id="KW-1133">Transmembrane helix</keyword>
<keyword evidence="1" id="KW-0472">Membrane</keyword>
<feature type="transmembrane region" description="Helical" evidence="1">
    <location>
        <begin position="137"/>
        <end position="157"/>
    </location>
</feature>
<reference evidence="2 3" key="1">
    <citation type="submission" date="2017-08" db="EMBL/GenBank/DDBJ databases">
        <title>Infants hospitalized years apart are colonized by the same room-sourced microbial strains.</title>
        <authorList>
            <person name="Brooks B."/>
            <person name="Olm M.R."/>
            <person name="Firek B.A."/>
            <person name="Baker R."/>
            <person name="Thomas B.C."/>
            <person name="Morowitz M.J."/>
            <person name="Banfield J.F."/>
        </authorList>
    </citation>
    <scope>NUCLEOTIDE SEQUENCE [LARGE SCALE GENOMIC DNA]</scope>
    <source>
        <strain evidence="2">S2_012_000_R2_81</strain>
    </source>
</reference>
<name>A0A2W5FW61_9BURK</name>
<dbReference type="AlphaFoldDB" id="A0A2W5FW61"/>
<dbReference type="Proteomes" id="UP000249633">
    <property type="component" value="Unassembled WGS sequence"/>
</dbReference>
<comment type="caution">
    <text evidence="2">The sequence shown here is derived from an EMBL/GenBank/DDBJ whole genome shotgun (WGS) entry which is preliminary data.</text>
</comment>
<sequence>MSVFWDQVRSLRWDDHRYYHQCRINQTLHLVSAFSFLAAYALLFFVDAAAAAWVGWCVGMVTRQSGHIFFEPRGYDEINQASDAHKEAIKAGYNMRRKAVLIAVWLAIPLLLTLSPSLFGLIAPAQGLGGWAHDVGLAWLMLAVSGLLLRTLQLAVLRSPSWGLAWMTKILTDPLHNIDIYWRSPLALLRGQRYDPLEGGRH</sequence>
<feature type="transmembrane region" description="Helical" evidence="1">
    <location>
        <begin position="99"/>
        <end position="125"/>
    </location>
</feature>
<evidence type="ECO:0000256" key="1">
    <source>
        <dbReference type="SAM" id="Phobius"/>
    </source>
</evidence>
<feature type="transmembrane region" description="Helical" evidence="1">
    <location>
        <begin position="37"/>
        <end position="58"/>
    </location>
</feature>
<dbReference type="EMBL" id="QFOD01000005">
    <property type="protein sequence ID" value="PZP33799.1"/>
    <property type="molecule type" value="Genomic_DNA"/>
</dbReference>
<evidence type="ECO:0000313" key="2">
    <source>
        <dbReference type="EMBL" id="PZP33799.1"/>
    </source>
</evidence>
<proteinExistence type="predicted"/>
<gene>
    <name evidence="2" type="ORF">DI603_06820</name>
</gene>